<dbReference type="PANTHER" id="PTHR47926:SF395">
    <property type="entry name" value="TETRATRICOPEPTIDE-LIKE HELICAL DOMAIN, DYW DOMAIN PROTEIN-RELATED"/>
    <property type="match status" value="1"/>
</dbReference>
<comment type="caution">
    <text evidence="3">The sequence shown here is derived from an EMBL/GenBank/DDBJ whole genome shotgun (WGS) entry which is preliminary data.</text>
</comment>
<dbReference type="EMBL" id="QPKB01000010">
    <property type="protein sequence ID" value="RWR93795.1"/>
    <property type="molecule type" value="Genomic_DNA"/>
</dbReference>
<dbReference type="GO" id="GO:0009451">
    <property type="term" value="P:RNA modification"/>
    <property type="evidence" value="ECO:0007669"/>
    <property type="project" value="InterPro"/>
</dbReference>
<gene>
    <name evidence="3" type="ORF">CKAN_02307000</name>
</gene>
<dbReference type="GO" id="GO:0003723">
    <property type="term" value="F:RNA binding"/>
    <property type="evidence" value="ECO:0007669"/>
    <property type="project" value="InterPro"/>
</dbReference>
<dbReference type="Pfam" id="PF13041">
    <property type="entry name" value="PPR_2"/>
    <property type="match status" value="2"/>
</dbReference>
<dbReference type="PANTHER" id="PTHR47926">
    <property type="entry name" value="PENTATRICOPEPTIDE REPEAT-CONTAINING PROTEIN"/>
    <property type="match status" value="1"/>
</dbReference>
<accession>A0A443PST4</accession>
<name>A0A443PST4_9MAGN</name>
<dbReference type="InterPro" id="IPR046960">
    <property type="entry name" value="PPR_At4g14850-like_plant"/>
</dbReference>
<keyword evidence="4" id="KW-1185">Reference proteome</keyword>
<reference evidence="3 4" key="1">
    <citation type="journal article" date="2019" name="Nat. Plants">
        <title>Stout camphor tree genome fills gaps in understanding of flowering plant genome evolution.</title>
        <authorList>
            <person name="Chaw S.M."/>
            <person name="Liu Y.C."/>
            <person name="Wu Y.W."/>
            <person name="Wang H.Y."/>
            <person name="Lin C.I."/>
            <person name="Wu C.S."/>
            <person name="Ke H.M."/>
            <person name="Chang L.Y."/>
            <person name="Hsu C.Y."/>
            <person name="Yang H.T."/>
            <person name="Sudianto E."/>
            <person name="Hsu M.H."/>
            <person name="Wu K.P."/>
            <person name="Wang L.N."/>
            <person name="Leebens-Mack J.H."/>
            <person name="Tsai I.J."/>
        </authorList>
    </citation>
    <scope>NUCLEOTIDE SEQUENCE [LARGE SCALE GENOMIC DNA]</scope>
    <source>
        <strain evidence="4">cv. Chaw 1501</strain>
        <tissue evidence="3">Young leaves</tissue>
    </source>
</reference>
<protein>
    <submittedName>
        <fullName evidence="3">Pentatricopeptide repeat</fullName>
    </submittedName>
</protein>
<sequence>MIAGYAHQERFVEVIDCFLQMYHDGMRPDVSTILSLLTSCAHSKAILQWKLFYSRGIREGYDSNVLVINTLIAMYSKCGDLVSAQLLFDTMPNRTCVSWTAMIDGYAKVGDVDKAMNLFSAMSDEKPDAVTVVAMLSACSQTGTIEIGQWMHKYACDSRIFDIMHERTVVSWTTIIGGYSMNGEFEGALTLFPQMMKSGYKPNHLTLLAILQACTHAGFLEKGWGYFNFMIKVYQIRPTLEHCACMADLLGRKGKLKEAFKFIQNMPVKPDAGV</sequence>
<evidence type="ECO:0000313" key="3">
    <source>
        <dbReference type="EMBL" id="RWR93795.1"/>
    </source>
</evidence>
<dbReference type="Pfam" id="PF01535">
    <property type="entry name" value="PPR"/>
    <property type="match status" value="3"/>
</dbReference>
<organism evidence="3 4">
    <name type="scientific">Cinnamomum micranthum f. kanehirae</name>
    <dbReference type="NCBI Taxonomy" id="337451"/>
    <lineage>
        <taxon>Eukaryota</taxon>
        <taxon>Viridiplantae</taxon>
        <taxon>Streptophyta</taxon>
        <taxon>Embryophyta</taxon>
        <taxon>Tracheophyta</taxon>
        <taxon>Spermatophyta</taxon>
        <taxon>Magnoliopsida</taxon>
        <taxon>Magnoliidae</taxon>
        <taxon>Laurales</taxon>
        <taxon>Lauraceae</taxon>
        <taxon>Cinnamomum</taxon>
    </lineage>
</organism>
<dbReference type="InterPro" id="IPR011990">
    <property type="entry name" value="TPR-like_helical_dom_sf"/>
</dbReference>
<dbReference type="STRING" id="337451.A0A443PST4"/>
<dbReference type="PROSITE" id="PS51375">
    <property type="entry name" value="PPR"/>
    <property type="match status" value="2"/>
</dbReference>
<dbReference type="OrthoDB" id="185373at2759"/>
<evidence type="ECO:0000256" key="2">
    <source>
        <dbReference type="PROSITE-ProRule" id="PRU00708"/>
    </source>
</evidence>
<evidence type="ECO:0000256" key="1">
    <source>
        <dbReference type="ARBA" id="ARBA00022737"/>
    </source>
</evidence>
<dbReference type="AlphaFoldDB" id="A0A443PST4"/>
<dbReference type="NCBIfam" id="TIGR00756">
    <property type="entry name" value="PPR"/>
    <property type="match status" value="3"/>
</dbReference>
<keyword evidence="1" id="KW-0677">Repeat</keyword>
<dbReference type="GO" id="GO:0099402">
    <property type="term" value="P:plant organ development"/>
    <property type="evidence" value="ECO:0007669"/>
    <property type="project" value="UniProtKB-ARBA"/>
</dbReference>
<dbReference type="InterPro" id="IPR002885">
    <property type="entry name" value="PPR_rpt"/>
</dbReference>
<dbReference type="Proteomes" id="UP000283530">
    <property type="component" value="Unassembled WGS sequence"/>
</dbReference>
<dbReference type="FunFam" id="1.25.40.10:FF:000158">
    <property type="entry name" value="pentatricopeptide repeat-containing protein At2g33680"/>
    <property type="match status" value="1"/>
</dbReference>
<proteinExistence type="predicted"/>
<dbReference type="FunFam" id="1.25.40.10:FF:000344">
    <property type="entry name" value="Pentatricopeptide repeat-containing protein"/>
    <property type="match status" value="1"/>
</dbReference>
<dbReference type="Gene3D" id="1.25.40.10">
    <property type="entry name" value="Tetratricopeptide repeat domain"/>
    <property type="match status" value="2"/>
</dbReference>
<evidence type="ECO:0000313" key="4">
    <source>
        <dbReference type="Proteomes" id="UP000283530"/>
    </source>
</evidence>
<feature type="repeat" description="PPR" evidence="2">
    <location>
        <begin position="95"/>
        <end position="129"/>
    </location>
</feature>
<feature type="repeat" description="PPR" evidence="2">
    <location>
        <begin position="168"/>
        <end position="202"/>
    </location>
</feature>